<dbReference type="AlphaFoldDB" id="A0A850QZD8"/>
<reference evidence="2 3" key="1">
    <citation type="submission" date="2020-06" db="EMBL/GenBank/DDBJ databases">
        <title>Whole-genome sequence of Allochromatium humboldtianum DSM 21881, type strain.</title>
        <authorList>
            <person name="Kyndt J.A."/>
            <person name="Meyer T.E."/>
        </authorList>
    </citation>
    <scope>NUCLEOTIDE SEQUENCE [LARGE SCALE GENOMIC DNA]</scope>
    <source>
        <strain evidence="2 3">DSM 21881</strain>
    </source>
</reference>
<feature type="region of interest" description="Disordered" evidence="1">
    <location>
        <begin position="102"/>
        <end position="146"/>
    </location>
</feature>
<evidence type="ECO:0000256" key="1">
    <source>
        <dbReference type="SAM" id="MobiDB-lite"/>
    </source>
</evidence>
<sequence length="146" mass="15538">MYIQFAASPVEILAWQRLVLAESTLSHTASRIATRLSLYINTATACAWPSLRTLARDSSTSYTSVKRAIKDLVGLGLLQVEPGDAQHTNRYRALLPVTAPTAPTSAAALNPPTPPTTPTPEAVTPPPAIRADCTPRAHTHCQSPAS</sequence>
<name>A0A850QZD8_9GAMM</name>
<accession>A0A850QZD8</accession>
<protein>
    <submittedName>
        <fullName evidence="2">Helix-turn-helix domain-containing protein</fullName>
    </submittedName>
</protein>
<dbReference type="Proteomes" id="UP000592294">
    <property type="component" value="Unassembled WGS sequence"/>
</dbReference>
<dbReference type="EMBL" id="JABZEO010000001">
    <property type="protein sequence ID" value="NVZ07649.1"/>
    <property type="molecule type" value="Genomic_DNA"/>
</dbReference>
<evidence type="ECO:0000313" key="2">
    <source>
        <dbReference type="EMBL" id="NVZ07649.1"/>
    </source>
</evidence>
<evidence type="ECO:0000313" key="3">
    <source>
        <dbReference type="Proteomes" id="UP000592294"/>
    </source>
</evidence>
<organism evidence="2 3">
    <name type="scientific">Allochromatium humboldtianum</name>
    <dbReference type="NCBI Taxonomy" id="504901"/>
    <lineage>
        <taxon>Bacteria</taxon>
        <taxon>Pseudomonadati</taxon>
        <taxon>Pseudomonadota</taxon>
        <taxon>Gammaproteobacteria</taxon>
        <taxon>Chromatiales</taxon>
        <taxon>Chromatiaceae</taxon>
        <taxon>Allochromatium</taxon>
    </lineage>
</organism>
<dbReference type="Pfam" id="PF13730">
    <property type="entry name" value="HTH_36"/>
    <property type="match status" value="1"/>
</dbReference>
<keyword evidence="3" id="KW-1185">Reference proteome</keyword>
<comment type="caution">
    <text evidence="2">The sequence shown here is derived from an EMBL/GenBank/DDBJ whole genome shotgun (WGS) entry which is preliminary data.</text>
</comment>
<feature type="compositionally biased region" description="Pro residues" evidence="1">
    <location>
        <begin position="111"/>
        <end position="128"/>
    </location>
</feature>
<proteinExistence type="predicted"/>
<dbReference type="RefSeq" id="WP_176974462.1">
    <property type="nucleotide sequence ID" value="NZ_JABZEO010000001.1"/>
</dbReference>
<gene>
    <name evidence="2" type="ORF">HW932_00050</name>
</gene>